<dbReference type="GO" id="GO:0006935">
    <property type="term" value="P:chemotaxis"/>
    <property type="evidence" value="ECO:0007669"/>
    <property type="project" value="InterPro"/>
</dbReference>
<keyword evidence="11" id="KW-1185">Reference proteome</keyword>
<proteinExistence type="inferred from homology"/>
<name>A0A940NQG6_9BACI</name>
<dbReference type="RefSeq" id="WP_209404211.1">
    <property type="nucleotide sequence ID" value="NZ_JAGIYQ010000004.1"/>
</dbReference>
<evidence type="ECO:0000256" key="7">
    <source>
        <dbReference type="SAM" id="Phobius"/>
    </source>
</evidence>
<dbReference type="GO" id="GO:0005886">
    <property type="term" value="C:plasma membrane"/>
    <property type="evidence" value="ECO:0007669"/>
    <property type="project" value="UniProtKB-SubCell"/>
</dbReference>
<keyword evidence="7" id="KW-0812">Transmembrane</keyword>
<dbReference type="InterPro" id="IPR003660">
    <property type="entry name" value="HAMP_dom"/>
</dbReference>
<sequence length="438" mass="48056">MVPEKRGLSLRIKLVIFTTMLAIITYTTSAIFIYVMYPYIKEYIDISENVYTIIDLSLGVIWSGILAFLASSFITKPLIRLKEVTKEVAEGNFDVEVPIPTSKDEIYHLSVGFQSMIDQISKMVLIIEQNVHHTSEKVANISRSSSETADQTEIVTRTIEEIAKGGQSSAIAIQQTAEIMSDINDFAHDIERNANHSKELTTYMQTKLMESKERIEQLISGIKTIAINNQSYFQTVKRLENNASEVEKIISLVGEIAAQTNLLALNASIEAARAGEHGKGFAVVAEEVRKLAEQSAKAVSGITSLIHSIQEEVQNVVKELTVQVEAVNVEAEQGMKTETTITEMSNIVGEVVVAVNEITGLIGQQVIKLERTSEQTEEVAAIAEQTSAASQEVAASAREASNSVAVINSLAEELQEGAMQLQDSISHFKAKEMNSENS</sequence>
<keyword evidence="7" id="KW-1133">Transmembrane helix</keyword>
<dbReference type="GO" id="GO:0004888">
    <property type="term" value="F:transmembrane signaling receptor activity"/>
    <property type="evidence" value="ECO:0007669"/>
    <property type="project" value="InterPro"/>
</dbReference>
<evidence type="ECO:0000256" key="1">
    <source>
        <dbReference type="ARBA" id="ARBA00004236"/>
    </source>
</evidence>
<comment type="caution">
    <text evidence="10">The sequence shown here is derived from an EMBL/GenBank/DDBJ whole genome shotgun (WGS) entry which is preliminary data.</text>
</comment>
<evidence type="ECO:0000256" key="3">
    <source>
        <dbReference type="ARBA" id="ARBA00023136"/>
    </source>
</evidence>
<dbReference type="InterPro" id="IPR004090">
    <property type="entry name" value="Chemotax_Me-accpt_rcpt"/>
</dbReference>
<feature type="transmembrane region" description="Helical" evidence="7">
    <location>
        <begin position="49"/>
        <end position="74"/>
    </location>
</feature>
<reference evidence="10" key="1">
    <citation type="submission" date="2021-04" db="EMBL/GenBank/DDBJ databases">
        <title>Genome seq and assembly of Bacillus sp.</title>
        <authorList>
            <person name="Chhetri G."/>
        </authorList>
    </citation>
    <scope>NUCLEOTIDE SEQUENCE</scope>
    <source>
        <strain evidence="10">RG28</strain>
    </source>
</reference>
<evidence type="ECO:0000259" key="8">
    <source>
        <dbReference type="PROSITE" id="PS50111"/>
    </source>
</evidence>
<dbReference type="Pfam" id="PF00672">
    <property type="entry name" value="HAMP"/>
    <property type="match status" value="1"/>
</dbReference>
<feature type="transmembrane region" description="Helical" evidence="7">
    <location>
        <begin position="12"/>
        <end position="37"/>
    </location>
</feature>
<dbReference type="AlphaFoldDB" id="A0A940NQG6"/>
<dbReference type="SMART" id="SM00283">
    <property type="entry name" value="MA"/>
    <property type="match status" value="1"/>
</dbReference>
<dbReference type="Pfam" id="PF00015">
    <property type="entry name" value="MCPsignal"/>
    <property type="match status" value="1"/>
</dbReference>
<dbReference type="Gene3D" id="1.10.287.950">
    <property type="entry name" value="Methyl-accepting chemotaxis protein"/>
    <property type="match status" value="1"/>
</dbReference>
<accession>A0A940NQG6</accession>
<dbReference type="EMBL" id="JAGIYQ010000004">
    <property type="protein sequence ID" value="MBP0725047.1"/>
    <property type="molecule type" value="Genomic_DNA"/>
</dbReference>
<feature type="domain" description="Methyl-accepting transducer" evidence="8">
    <location>
        <begin position="144"/>
        <end position="394"/>
    </location>
</feature>
<comment type="subcellular location">
    <subcellularLocation>
        <location evidence="1">Cell membrane</location>
    </subcellularLocation>
</comment>
<keyword evidence="3 7" id="KW-0472">Membrane</keyword>
<dbReference type="CDD" id="cd06225">
    <property type="entry name" value="HAMP"/>
    <property type="match status" value="1"/>
</dbReference>
<evidence type="ECO:0000256" key="2">
    <source>
        <dbReference type="ARBA" id="ARBA00022475"/>
    </source>
</evidence>
<organism evidence="10 11">
    <name type="scientific">Gottfriedia endophytica</name>
    <dbReference type="NCBI Taxonomy" id="2820819"/>
    <lineage>
        <taxon>Bacteria</taxon>
        <taxon>Bacillati</taxon>
        <taxon>Bacillota</taxon>
        <taxon>Bacilli</taxon>
        <taxon>Bacillales</taxon>
        <taxon>Bacillaceae</taxon>
        <taxon>Gottfriedia</taxon>
    </lineage>
</organism>
<dbReference type="PRINTS" id="PR00260">
    <property type="entry name" value="CHEMTRNSDUCR"/>
</dbReference>
<dbReference type="InterPro" id="IPR004089">
    <property type="entry name" value="MCPsignal_dom"/>
</dbReference>
<dbReference type="Proteomes" id="UP000682134">
    <property type="component" value="Unassembled WGS sequence"/>
</dbReference>
<keyword evidence="4 6" id="KW-0807">Transducer</keyword>
<evidence type="ECO:0000256" key="6">
    <source>
        <dbReference type="PROSITE-ProRule" id="PRU00284"/>
    </source>
</evidence>
<evidence type="ECO:0000313" key="10">
    <source>
        <dbReference type="EMBL" id="MBP0725047.1"/>
    </source>
</evidence>
<dbReference type="SUPFAM" id="SSF58104">
    <property type="entry name" value="Methyl-accepting chemotaxis protein (MCP) signaling domain"/>
    <property type="match status" value="1"/>
</dbReference>
<gene>
    <name evidence="10" type="ORF">J5Y03_07560</name>
</gene>
<dbReference type="PANTHER" id="PTHR32089">
    <property type="entry name" value="METHYL-ACCEPTING CHEMOTAXIS PROTEIN MCPB"/>
    <property type="match status" value="1"/>
</dbReference>
<evidence type="ECO:0000256" key="5">
    <source>
        <dbReference type="ARBA" id="ARBA00029447"/>
    </source>
</evidence>
<keyword evidence="2" id="KW-1003">Cell membrane</keyword>
<evidence type="ECO:0000313" key="11">
    <source>
        <dbReference type="Proteomes" id="UP000682134"/>
    </source>
</evidence>
<dbReference type="PROSITE" id="PS50885">
    <property type="entry name" value="HAMP"/>
    <property type="match status" value="1"/>
</dbReference>
<dbReference type="GO" id="GO:0007165">
    <property type="term" value="P:signal transduction"/>
    <property type="evidence" value="ECO:0007669"/>
    <property type="project" value="UniProtKB-KW"/>
</dbReference>
<feature type="domain" description="HAMP" evidence="9">
    <location>
        <begin position="72"/>
        <end position="125"/>
    </location>
</feature>
<dbReference type="PANTHER" id="PTHR32089:SF112">
    <property type="entry name" value="LYSOZYME-LIKE PROTEIN-RELATED"/>
    <property type="match status" value="1"/>
</dbReference>
<dbReference type="SMART" id="SM00304">
    <property type="entry name" value="HAMP"/>
    <property type="match status" value="1"/>
</dbReference>
<evidence type="ECO:0000256" key="4">
    <source>
        <dbReference type="ARBA" id="ARBA00023224"/>
    </source>
</evidence>
<comment type="similarity">
    <text evidence="5">Belongs to the methyl-accepting chemotaxis (MCP) protein family.</text>
</comment>
<protein>
    <submittedName>
        <fullName evidence="10">Methyl-accepting chemotaxis protein</fullName>
    </submittedName>
</protein>
<dbReference type="PROSITE" id="PS50111">
    <property type="entry name" value="CHEMOTAXIS_TRANSDUC_2"/>
    <property type="match status" value="1"/>
</dbReference>
<evidence type="ECO:0000259" key="9">
    <source>
        <dbReference type="PROSITE" id="PS50885"/>
    </source>
</evidence>